<organism evidence="1 2">
    <name type="scientific">Zavarzinia aquatilis</name>
    <dbReference type="NCBI Taxonomy" id="2211142"/>
    <lineage>
        <taxon>Bacteria</taxon>
        <taxon>Pseudomonadati</taxon>
        <taxon>Pseudomonadota</taxon>
        <taxon>Alphaproteobacteria</taxon>
        <taxon>Rhodospirillales</taxon>
        <taxon>Zavarziniaceae</taxon>
        <taxon>Zavarzinia</taxon>
    </lineage>
</organism>
<comment type="caution">
    <text evidence="1">The sequence shown here is derived from an EMBL/GenBank/DDBJ whole genome shotgun (WGS) entry which is preliminary data.</text>
</comment>
<reference evidence="1 2" key="1">
    <citation type="submission" date="2018-05" db="EMBL/GenBank/DDBJ databases">
        <title>Zavarzinia sp. HR-AS.</title>
        <authorList>
            <person name="Lee Y."/>
            <person name="Jeon C.O."/>
        </authorList>
    </citation>
    <scope>NUCLEOTIDE SEQUENCE [LARGE SCALE GENOMIC DNA]</scope>
    <source>
        <strain evidence="1 2">HR-AS</strain>
    </source>
</reference>
<gene>
    <name evidence="1" type="ORF">DKG74_02315</name>
</gene>
<dbReference type="AlphaFoldDB" id="A0A317EGR5"/>
<proteinExistence type="predicted"/>
<dbReference type="InterPro" id="IPR038078">
    <property type="entry name" value="PhoU-like_sf"/>
</dbReference>
<keyword evidence="2" id="KW-1185">Reference proteome</keyword>
<evidence type="ECO:0008006" key="3">
    <source>
        <dbReference type="Google" id="ProtNLM"/>
    </source>
</evidence>
<evidence type="ECO:0000313" key="2">
    <source>
        <dbReference type="Proteomes" id="UP000245461"/>
    </source>
</evidence>
<dbReference type="Gene3D" id="1.20.58.220">
    <property type="entry name" value="Phosphate transport system protein phou homolog 2, domain 2"/>
    <property type="match status" value="1"/>
</dbReference>
<name>A0A317EGR5_9PROT</name>
<accession>A0A317EGR5</accession>
<dbReference type="OrthoDB" id="7244081at2"/>
<protein>
    <recommendedName>
        <fullName evidence="3">Phosphate transport regulator</fullName>
    </recommendedName>
</protein>
<dbReference type="EMBL" id="QGLE01000001">
    <property type="protein sequence ID" value="PWR26049.1"/>
    <property type="molecule type" value="Genomic_DNA"/>
</dbReference>
<dbReference type="Proteomes" id="UP000245461">
    <property type="component" value="Unassembled WGS sequence"/>
</dbReference>
<dbReference type="RefSeq" id="WP_109902645.1">
    <property type="nucleotide sequence ID" value="NZ_QGLE01000001.1"/>
</dbReference>
<evidence type="ECO:0000313" key="1">
    <source>
        <dbReference type="EMBL" id="PWR26049.1"/>
    </source>
</evidence>
<sequence>MTVKSEIVERLGERAVLLPSLLSAALVANDRIKGALSRLQDAVHGQGEGKAKALGGGQVLLPGLGALLSALADDLAAMLAPLDAAQAEESAALADRLAAILAALPGGEGERIDQRAVDALTMAHRGGADSLHLLVMDLHKAINRLSAATAVETLDGAKVHALGERDRAAVRAFMAGLNRTAPLAFGHPGLGTTAVHTGDRLTIQNDIGTTDAHVLVVHVDAGEVSVTYTDIHRPRAKFFISLFEGQGVTWTPLDEQRGDGLSEDIFYLVTGRLTTADAKAQDRFLSFLGSRIVFLIDWNKARKALQGFVGRNGAIGLLTWAARLDLGHRAFLEMGGDQLVVEAVQRTAAGRIPYGVRLDEALGEGPCTEFLQNVLRNTSEGLSAGRTARLIRDEIQAELSRRFETAESAVLTVLVRHLGLTRMLAGAISDSLSPAGPDGPAARARLAERAKRIEAKADLLTVTARDIAARLRQADLLRPIVDEVEDATDAFEDCAYLLSLLPAEMTPVAAEPLSRLAAIAVESAGWLVRAVEAASRLPEGQRADAIAALQAIDAVTNAERAADAAERAALAGLVATPSADARPLILGIEVARAIETATDHLSHAALSLRDRVLEELSA</sequence>